<comment type="caution">
    <text evidence="8">The sequence shown here is derived from an EMBL/GenBank/DDBJ whole genome shotgun (WGS) entry which is preliminary data.</text>
</comment>
<evidence type="ECO:0000256" key="7">
    <source>
        <dbReference type="SAM" id="MobiDB-lite"/>
    </source>
</evidence>
<dbReference type="InterPro" id="IPR017364">
    <property type="entry name" value="GEMIN2"/>
</dbReference>
<evidence type="ECO:0000256" key="3">
    <source>
        <dbReference type="ARBA" id="ARBA00022664"/>
    </source>
</evidence>
<dbReference type="GO" id="GO:0000245">
    <property type="term" value="P:spliceosomal complex assembly"/>
    <property type="evidence" value="ECO:0007669"/>
    <property type="project" value="InterPro"/>
</dbReference>
<reference evidence="8" key="1">
    <citation type="journal article" date="2022" name="IScience">
        <title>Evolution of zygomycete secretomes and the origins of terrestrial fungal ecologies.</title>
        <authorList>
            <person name="Chang Y."/>
            <person name="Wang Y."/>
            <person name="Mondo S."/>
            <person name="Ahrendt S."/>
            <person name="Andreopoulos W."/>
            <person name="Barry K."/>
            <person name="Beard J."/>
            <person name="Benny G.L."/>
            <person name="Blankenship S."/>
            <person name="Bonito G."/>
            <person name="Cuomo C."/>
            <person name="Desiro A."/>
            <person name="Gervers K.A."/>
            <person name="Hundley H."/>
            <person name="Kuo A."/>
            <person name="LaButti K."/>
            <person name="Lang B.F."/>
            <person name="Lipzen A."/>
            <person name="O'Donnell K."/>
            <person name="Pangilinan J."/>
            <person name="Reynolds N."/>
            <person name="Sandor L."/>
            <person name="Smith M.E."/>
            <person name="Tsang A."/>
            <person name="Grigoriev I.V."/>
            <person name="Stajich J.E."/>
            <person name="Spatafora J.W."/>
        </authorList>
    </citation>
    <scope>NUCLEOTIDE SEQUENCE</scope>
    <source>
        <strain evidence="8">RSA 2281</strain>
    </source>
</reference>
<sequence>MNSTRLFSQIQDQDEDQDNDNLKSALPISKTKAQLVNGQPVSGEDYLLMVRDQASKCPKTMTAKAPPPPPVKNTSLPASFAFFQETEITPEFLLPDPLWQKEYTESFKSYQTYKQNNKPRMEKVSLPSNWHAYCYKSDQPAQDQLDIIAHCSQKNIIKLLKNYRDWLTEMTNTESLWIFTLLVYLDPVMVAEHVSVLRDLARKCIKIRSIKQSHDENVIRLNMIITIIAKVFGQADMV</sequence>
<dbReference type="GO" id="GO:0005681">
    <property type="term" value="C:spliceosomal complex"/>
    <property type="evidence" value="ECO:0007669"/>
    <property type="project" value="InterPro"/>
</dbReference>
<evidence type="ECO:0000256" key="6">
    <source>
        <dbReference type="ARBA" id="ARBA00047179"/>
    </source>
</evidence>
<accession>A0AAD5PGI3</accession>
<proteinExistence type="inferred from homology"/>
<protein>
    <recommendedName>
        <fullName evidence="6">Gem-associated protein 2</fullName>
    </recommendedName>
</protein>
<organism evidence="8 9">
    <name type="scientific">Phascolomyces articulosus</name>
    <dbReference type="NCBI Taxonomy" id="60185"/>
    <lineage>
        <taxon>Eukaryota</taxon>
        <taxon>Fungi</taxon>
        <taxon>Fungi incertae sedis</taxon>
        <taxon>Mucoromycota</taxon>
        <taxon>Mucoromycotina</taxon>
        <taxon>Mucoromycetes</taxon>
        <taxon>Mucorales</taxon>
        <taxon>Lichtheimiaceae</taxon>
        <taxon>Phascolomyces</taxon>
    </lineage>
</organism>
<feature type="region of interest" description="Disordered" evidence="7">
    <location>
        <begin position="1"/>
        <end position="22"/>
    </location>
</feature>
<dbReference type="Gene3D" id="1.20.58.1070">
    <property type="match status" value="1"/>
</dbReference>
<evidence type="ECO:0000256" key="2">
    <source>
        <dbReference type="ARBA" id="ARBA00022490"/>
    </source>
</evidence>
<evidence type="ECO:0000313" key="9">
    <source>
        <dbReference type="Proteomes" id="UP001209540"/>
    </source>
</evidence>
<dbReference type="InterPro" id="IPR035426">
    <property type="entry name" value="Gemin2/Brr1"/>
</dbReference>
<dbReference type="Pfam" id="PF04938">
    <property type="entry name" value="SIP1"/>
    <property type="match status" value="1"/>
</dbReference>
<keyword evidence="9" id="KW-1185">Reference proteome</keyword>
<keyword evidence="4" id="KW-0508">mRNA splicing</keyword>
<evidence type="ECO:0000313" key="8">
    <source>
        <dbReference type="EMBL" id="KAI9270737.1"/>
    </source>
</evidence>
<reference evidence="8" key="2">
    <citation type="submission" date="2023-02" db="EMBL/GenBank/DDBJ databases">
        <authorList>
            <consortium name="DOE Joint Genome Institute"/>
            <person name="Mondo S.J."/>
            <person name="Chang Y."/>
            <person name="Wang Y."/>
            <person name="Ahrendt S."/>
            <person name="Andreopoulos W."/>
            <person name="Barry K."/>
            <person name="Beard J."/>
            <person name="Benny G.L."/>
            <person name="Blankenship S."/>
            <person name="Bonito G."/>
            <person name="Cuomo C."/>
            <person name="Desiro A."/>
            <person name="Gervers K.A."/>
            <person name="Hundley H."/>
            <person name="Kuo A."/>
            <person name="LaButti K."/>
            <person name="Lang B.F."/>
            <person name="Lipzen A."/>
            <person name="O'Donnell K."/>
            <person name="Pangilinan J."/>
            <person name="Reynolds N."/>
            <person name="Sandor L."/>
            <person name="Smith M.W."/>
            <person name="Tsang A."/>
            <person name="Grigoriev I.V."/>
            <person name="Stajich J.E."/>
            <person name="Spatafora J.W."/>
        </authorList>
    </citation>
    <scope>NUCLEOTIDE SEQUENCE</scope>
    <source>
        <strain evidence="8">RSA 2281</strain>
    </source>
</reference>
<comment type="similarity">
    <text evidence="5">Belongs to the gemin-2 family.</text>
</comment>
<dbReference type="GO" id="GO:0000387">
    <property type="term" value="P:spliceosomal snRNP assembly"/>
    <property type="evidence" value="ECO:0007669"/>
    <property type="project" value="InterPro"/>
</dbReference>
<dbReference type="EMBL" id="JAIXMP010000007">
    <property type="protein sequence ID" value="KAI9270737.1"/>
    <property type="molecule type" value="Genomic_DNA"/>
</dbReference>
<name>A0AAD5PGI3_9FUNG</name>
<keyword evidence="3" id="KW-0507">mRNA processing</keyword>
<dbReference type="PANTHER" id="PTHR12794:SF0">
    <property type="entry name" value="GEM-ASSOCIATED PROTEIN 2"/>
    <property type="match status" value="1"/>
</dbReference>
<dbReference type="Proteomes" id="UP001209540">
    <property type="component" value="Unassembled WGS sequence"/>
</dbReference>
<dbReference type="AlphaFoldDB" id="A0AAD5PGI3"/>
<dbReference type="GO" id="GO:0032797">
    <property type="term" value="C:SMN complex"/>
    <property type="evidence" value="ECO:0007669"/>
    <property type="project" value="TreeGrafter"/>
</dbReference>
<evidence type="ECO:0000256" key="4">
    <source>
        <dbReference type="ARBA" id="ARBA00023187"/>
    </source>
</evidence>
<comment type="subcellular location">
    <subcellularLocation>
        <location evidence="1">Cytoplasm</location>
    </subcellularLocation>
</comment>
<evidence type="ECO:0000256" key="5">
    <source>
        <dbReference type="ARBA" id="ARBA00025758"/>
    </source>
</evidence>
<evidence type="ECO:0000256" key="1">
    <source>
        <dbReference type="ARBA" id="ARBA00004496"/>
    </source>
</evidence>
<dbReference type="PIRSF" id="PIRSF038038">
    <property type="entry name" value="SMN_Gemin2"/>
    <property type="match status" value="1"/>
</dbReference>
<gene>
    <name evidence="8" type="ORF">BDA99DRAFT_328467</name>
</gene>
<dbReference type="PANTHER" id="PTHR12794">
    <property type="entry name" value="GEMIN2"/>
    <property type="match status" value="1"/>
</dbReference>
<keyword evidence="2" id="KW-0963">Cytoplasm</keyword>